<dbReference type="AlphaFoldDB" id="A0A9P6CNW7"/>
<evidence type="ECO:0000313" key="6">
    <source>
        <dbReference type="EMBL" id="KAF9467394.1"/>
    </source>
</evidence>
<dbReference type="InterPro" id="IPR001533">
    <property type="entry name" value="Pterin_deHydtase"/>
</dbReference>
<proteinExistence type="inferred from homology"/>
<evidence type="ECO:0000256" key="5">
    <source>
        <dbReference type="SAM" id="MobiDB-lite"/>
    </source>
</evidence>
<feature type="compositionally biased region" description="Pro residues" evidence="5">
    <location>
        <begin position="350"/>
        <end position="359"/>
    </location>
</feature>
<feature type="compositionally biased region" description="Polar residues" evidence="5">
    <location>
        <begin position="105"/>
        <end position="135"/>
    </location>
</feature>
<evidence type="ECO:0000256" key="3">
    <source>
        <dbReference type="ARBA" id="ARBA00013252"/>
    </source>
</evidence>
<dbReference type="EC" id="4.2.1.96" evidence="3"/>
<feature type="compositionally biased region" description="Polar residues" evidence="5">
    <location>
        <begin position="371"/>
        <end position="382"/>
    </location>
</feature>
<dbReference type="Pfam" id="PF01329">
    <property type="entry name" value="Pterin_4a"/>
    <property type="match status" value="1"/>
</dbReference>
<dbReference type="InterPro" id="IPR036428">
    <property type="entry name" value="PCD_sf"/>
</dbReference>
<dbReference type="EMBL" id="MU150237">
    <property type="protein sequence ID" value="KAF9467394.1"/>
    <property type="molecule type" value="Genomic_DNA"/>
</dbReference>
<feature type="region of interest" description="Disordered" evidence="5">
    <location>
        <begin position="346"/>
        <end position="384"/>
    </location>
</feature>
<dbReference type="SUPFAM" id="SSF55248">
    <property type="entry name" value="PCD-like"/>
    <property type="match status" value="1"/>
</dbReference>
<gene>
    <name evidence="6" type="ORF">BDZ94DRAFT_1318806</name>
</gene>
<evidence type="ECO:0000313" key="7">
    <source>
        <dbReference type="Proteomes" id="UP000807353"/>
    </source>
</evidence>
<dbReference type="Gene3D" id="4.10.60.10">
    <property type="entry name" value="Zinc finger, CCHC-type"/>
    <property type="match status" value="1"/>
</dbReference>
<name>A0A9P6CNW7_9AGAR</name>
<keyword evidence="7" id="KW-1185">Reference proteome</keyword>
<comment type="catalytic activity">
    <reaction evidence="1">
        <text>(4aS,6R)-4a-hydroxy-L-erythro-5,6,7,8-tetrahydrobiopterin = (6R)-L-erythro-6,7-dihydrobiopterin + H2O</text>
        <dbReference type="Rhea" id="RHEA:11920"/>
        <dbReference type="ChEBI" id="CHEBI:15377"/>
        <dbReference type="ChEBI" id="CHEBI:15642"/>
        <dbReference type="ChEBI" id="CHEBI:43120"/>
        <dbReference type="EC" id="4.2.1.96"/>
    </reaction>
</comment>
<protein>
    <recommendedName>
        <fullName evidence="3">4a-hydroxytetrahydrobiopterin dehydratase</fullName>
        <ecNumber evidence="3">4.2.1.96</ecNumber>
    </recommendedName>
</protein>
<organism evidence="6 7">
    <name type="scientific">Collybia nuda</name>
    <dbReference type="NCBI Taxonomy" id="64659"/>
    <lineage>
        <taxon>Eukaryota</taxon>
        <taxon>Fungi</taxon>
        <taxon>Dikarya</taxon>
        <taxon>Basidiomycota</taxon>
        <taxon>Agaricomycotina</taxon>
        <taxon>Agaricomycetes</taxon>
        <taxon>Agaricomycetidae</taxon>
        <taxon>Agaricales</taxon>
        <taxon>Tricholomatineae</taxon>
        <taxon>Clitocybaceae</taxon>
        <taxon>Collybia</taxon>
    </lineage>
</organism>
<dbReference type="GO" id="GO:0008124">
    <property type="term" value="F:4-alpha-hydroxytetrahydrobiopterin dehydratase activity"/>
    <property type="evidence" value="ECO:0007669"/>
    <property type="project" value="UniProtKB-EC"/>
</dbReference>
<evidence type="ECO:0000256" key="1">
    <source>
        <dbReference type="ARBA" id="ARBA00001554"/>
    </source>
</evidence>
<feature type="compositionally biased region" description="Low complexity" evidence="5">
    <location>
        <begin position="360"/>
        <end position="370"/>
    </location>
</feature>
<comment type="similarity">
    <text evidence="2">Belongs to the pterin-4-alpha-carbinolamine dehydratase family.</text>
</comment>
<feature type="region of interest" description="Disordered" evidence="5">
    <location>
        <begin position="97"/>
        <end position="135"/>
    </location>
</feature>
<dbReference type="OrthoDB" id="3263285at2759"/>
<evidence type="ECO:0000256" key="2">
    <source>
        <dbReference type="ARBA" id="ARBA00006472"/>
    </source>
</evidence>
<evidence type="ECO:0000256" key="4">
    <source>
        <dbReference type="ARBA" id="ARBA00023239"/>
    </source>
</evidence>
<keyword evidence="4" id="KW-0456">Lyase</keyword>
<reference evidence="6" key="1">
    <citation type="submission" date="2020-11" db="EMBL/GenBank/DDBJ databases">
        <authorList>
            <consortium name="DOE Joint Genome Institute"/>
            <person name="Ahrendt S."/>
            <person name="Riley R."/>
            <person name="Andreopoulos W."/>
            <person name="Labutti K."/>
            <person name="Pangilinan J."/>
            <person name="Ruiz-Duenas F.J."/>
            <person name="Barrasa J.M."/>
            <person name="Sanchez-Garcia M."/>
            <person name="Camarero S."/>
            <person name="Miyauchi S."/>
            <person name="Serrano A."/>
            <person name="Linde D."/>
            <person name="Babiker R."/>
            <person name="Drula E."/>
            <person name="Ayuso-Fernandez I."/>
            <person name="Pacheco R."/>
            <person name="Padilla G."/>
            <person name="Ferreira P."/>
            <person name="Barriuso J."/>
            <person name="Kellner H."/>
            <person name="Castanera R."/>
            <person name="Alfaro M."/>
            <person name="Ramirez L."/>
            <person name="Pisabarro A.G."/>
            <person name="Kuo A."/>
            <person name="Tritt A."/>
            <person name="Lipzen A."/>
            <person name="He G."/>
            <person name="Yan M."/>
            <person name="Ng V."/>
            <person name="Cullen D."/>
            <person name="Martin F."/>
            <person name="Rosso M.-N."/>
            <person name="Henrissat B."/>
            <person name="Hibbett D."/>
            <person name="Martinez A.T."/>
            <person name="Grigoriev I.V."/>
        </authorList>
    </citation>
    <scope>NUCLEOTIDE SEQUENCE</scope>
    <source>
        <strain evidence="6">CBS 247.69</strain>
    </source>
</reference>
<dbReference type="Proteomes" id="UP000807353">
    <property type="component" value="Unassembled WGS sequence"/>
</dbReference>
<sequence length="433" mass="48009">MHSRAVLASRTILPRTNCRNLISAFATVSKRTRPQFLLSKLPYHPSMERVRVSLRDTRPLSTATTLEVERQLSEDSHMNPSNQTENAIGITATPLELDIGLPNSKPEQQSTSVSLSETDPPDNGSTDAPVVSQNLTQPPEIISEASDTDRYYGPVDLSFKSIPALPPPVSGWPTPWAEKADIEEYLLPLYGRGWGISFKLNRLKVHTNASKDDQPKAKILGPPRSTAYLVVEYEFDDYQTAADFVTGVATISTAENHHPRTMSIMNAVNPTVSLTVHTDSAKRPMWDQPLGRKIAGITLRDLRFAILVETLYSNSFGQGREHKRLIRPLEHRPQWQKFLRILRKNSLDKPPAPSPPRSPTPSSKSKSLKSQHTPQGEVSTEESATKPVCATCGMNHLSENCPLNRPYSICPNCGGDHWVAHCPQPRANKAPIT</sequence>
<dbReference type="GO" id="GO:0006729">
    <property type="term" value="P:tetrahydrobiopterin biosynthetic process"/>
    <property type="evidence" value="ECO:0007669"/>
    <property type="project" value="InterPro"/>
</dbReference>
<comment type="caution">
    <text evidence="6">The sequence shown here is derived from an EMBL/GenBank/DDBJ whole genome shotgun (WGS) entry which is preliminary data.</text>
</comment>
<accession>A0A9P6CNW7</accession>
<dbReference type="Gene3D" id="3.30.1360.20">
    <property type="entry name" value="Transcriptional coactivator/pterin dehydratase"/>
    <property type="match status" value="1"/>
</dbReference>